<dbReference type="EMBL" id="JAUUTY010000001">
    <property type="protein sequence ID" value="KAK1696848.1"/>
    <property type="molecule type" value="Genomic_DNA"/>
</dbReference>
<evidence type="ECO:0000313" key="3">
    <source>
        <dbReference type="EMBL" id="KAK1696848.1"/>
    </source>
</evidence>
<feature type="region of interest" description="Disordered" evidence="1">
    <location>
        <begin position="212"/>
        <end position="241"/>
    </location>
</feature>
<proteinExistence type="predicted"/>
<keyword evidence="4" id="KW-1185">Reference proteome</keyword>
<feature type="domain" description="Retrotransposon gag" evidence="2">
    <location>
        <begin position="80"/>
        <end position="167"/>
    </location>
</feature>
<evidence type="ECO:0000259" key="2">
    <source>
        <dbReference type="Pfam" id="PF03732"/>
    </source>
</evidence>
<reference evidence="3" key="1">
    <citation type="submission" date="2023-07" db="EMBL/GenBank/DDBJ databases">
        <title>A chromosome-level genome assembly of Lolium multiflorum.</title>
        <authorList>
            <person name="Chen Y."/>
            <person name="Copetti D."/>
            <person name="Kolliker R."/>
            <person name="Studer B."/>
        </authorList>
    </citation>
    <scope>NUCLEOTIDE SEQUENCE</scope>
    <source>
        <strain evidence="3">02402/16</strain>
        <tissue evidence="3">Leaf</tissue>
    </source>
</reference>
<gene>
    <name evidence="3" type="ORF">QYE76_013545</name>
</gene>
<evidence type="ECO:0000256" key="1">
    <source>
        <dbReference type="SAM" id="MobiDB-lite"/>
    </source>
</evidence>
<evidence type="ECO:0000313" key="4">
    <source>
        <dbReference type="Proteomes" id="UP001231189"/>
    </source>
</evidence>
<organism evidence="3 4">
    <name type="scientific">Lolium multiflorum</name>
    <name type="common">Italian ryegrass</name>
    <name type="synonym">Lolium perenne subsp. multiflorum</name>
    <dbReference type="NCBI Taxonomy" id="4521"/>
    <lineage>
        <taxon>Eukaryota</taxon>
        <taxon>Viridiplantae</taxon>
        <taxon>Streptophyta</taxon>
        <taxon>Embryophyta</taxon>
        <taxon>Tracheophyta</taxon>
        <taxon>Spermatophyta</taxon>
        <taxon>Magnoliopsida</taxon>
        <taxon>Liliopsida</taxon>
        <taxon>Poales</taxon>
        <taxon>Poaceae</taxon>
        <taxon>BOP clade</taxon>
        <taxon>Pooideae</taxon>
        <taxon>Poodae</taxon>
        <taxon>Poeae</taxon>
        <taxon>Poeae Chloroplast Group 2 (Poeae type)</taxon>
        <taxon>Loliodinae</taxon>
        <taxon>Loliinae</taxon>
        <taxon>Lolium</taxon>
    </lineage>
</organism>
<dbReference type="Pfam" id="PF03732">
    <property type="entry name" value="Retrotrans_gag"/>
    <property type="match status" value="1"/>
</dbReference>
<comment type="caution">
    <text evidence="3">The sequence shown here is derived from an EMBL/GenBank/DDBJ whole genome shotgun (WGS) entry which is preliminary data.</text>
</comment>
<dbReference type="InterPro" id="IPR005162">
    <property type="entry name" value="Retrotrans_gag_dom"/>
</dbReference>
<protein>
    <recommendedName>
        <fullName evidence="2">Retrotransposon gag domain-containing protein</fullName>
    </recommendedName>
</protein>
<name>A0AAD8U2U3_LOLMU</name>
<dbReference type="AlphaFoldDB" id="A0AAD8U2U3"/>
<sequence length="241" mass="27146">MEGLSPESRALYEILKADTQEEYEERFLAHKKEILDVMRGFVVDTTKQIRAVSTSVESVRVAMGDELTEARNSIGTELEAFTGAAATWLESFLVQFPQAGWQEFVQGVMARFMRNQQQVLLRCLYHISQTTTVEDYVQRFSDLVDQLQAHGTQSDPLHYLTKFLDGLFPAVRVLVAIQQPQDLDTAYTLALLYEELGDVCIPLQSQSPFGAAPRRAQSIVQPALPPPPPAKWVSKSVEERK</sequence>
<dbReference type="Proteomes" id="UP001231189">
    <property type="component" value="Unassembled WGS sequence"/>
</dbReference>
<accession>A0AAD8U2U3</accession>